<name>A0A645H3W1_9ZZZZ</name>
<reference evidence="1" key="1">
    <citation type="submission" date="2019-08" db="EMBL/GenBank/DDBJ databases">
        <authorList>
            <person name="Kucharzyk K."/>
            <person name="Murdoch R.W."/>
            <person name="Higgins S."/>
            <person name="Loffler F."/>
        </authorList>
    </citation>
    <scope>NUCLEOTIDE SEQUENCE</scope>
</reference>
<proteinExistence type="predicted"/>
<gene>
    <name evidence="1" type="ORF">SDC9_181178</name>
</gene>
<dbReference type="AlphaFoldDB" id="A0A645H3W1"/>
<accession>A0A645H3W1</accession>
<dbReference type="Gene3D" id="2.70.98.70">
    <property type="match status" value="1"/>
</dbReference>
<sequence>MGQFTVYYKDVPVVIDAGTMRYSIKNFSPQRYDLWYTGAQGHNAPVVNGIMQQQGRDFVADIRLAEPVDSAVRLSADLSRAYPVAAEIRSLNREMTVWPQSVEVTDRIEVPALKTATLRLYSMLPVSVRKGKVLFGDLVELSLDGLTPGETGIEIADRQMAANYADKIYWIELRGGQGSYSLRFAPILREK</sequence>
<protein>
    <submittedName>
        <fullName evidence="1">Uncharacterized protein</fullName>
    </submittedName>
</protein>
<comment type="caution">
    <text evidence="1">The sequence shown here is derived from an EMBL/GenBank/DDBJ whole genome shotgun (WGS) entry which is preliminary data.</text>
</comment>
<organism evidence="1">
    <name type="scientific">bioreactor metagenome</name>
    <dbReference type="NCBI Taxonomy" id="1076179"/>
    <lineage>
        <taxon>unclassified sequences</taxon>
        <taxon>metagenomes</taxon>
        <taxon>ecological metagenomes</taxon>
    </lineage>
</organism>
<dbReference type="EMBL" id="VSSQ01086312">
    <property type="protein sequence ID" value="MPN33687.1"/>
    <property type="molecule type" value="Genomic_DNA"/>
</dbReference>
<evidence type="ECO:0000313" key="1">
    <source>
        <dbReference type="EMBL" id="MPN33687.1"/>
    </source>
</evidence>